<evidence type="ECO:0000313" key="2">
    <source>
        <dbReference type="EMBL" id="MFD2801755.1"/>
    </source>
</evidence>
<feature type="chain" id="PRO_5046912961" evidence="1">
    <location>
        <begin position="28"/>
        <end position="116"/>
    </location>
</feature>
<reference evidence="3" key="1">
    <citation type="journal article" date="2019" name="Int. J. Syst. Evol. Microbiol.">
        <title>The Global Catalogue of Microorganisms (GCM) 10K type strain sequencing project: providing services to taxonomists for standard genome sequencing and annotation.</title>
        <authorList>
            <consortium name="The Broad Institute Genomics Platform"/>
            <consortium name="The Broad Institute Genome Sequencing Center for Infectious Disease"/>
            <person name="Wu L."/>
            <person name="Ma J."/>
        </authorList>
    </citation>
    <scope>NUCLEOTIDE SEQUENCE [LARGE SCALE GENOMIC DNA]</scope>
    <source>
        <strain evidence="3">IBRC-M 10906</strain>
    </source>
</reference>
<gene>
    <name evidence="2" type="ORF">ACFS2C_20400</name>
</gene>
<accession>A0ABW5WFE6</accession>
<name>A0ABW5WFE6_9PSEU</name>
<protein>
    <submittedName>
        <fullName evidence="2">Uncharacterized protein</fullName>
    </submittedName>
</protein>
<dbReference type="Proteomes" id="UP001597478">
    <property type="component" value="Unassembled WGS sequence"/>
</dbReference>
<proteinExistence type="predicted"/>
<feature type="signal peptide" evidence="1">
    <location>
        <begin position="1"/>
        <end position="27"/>
    </location>
</feature>
<comment type="caution">
    <text evidence="2">The sequence shown here is derived from an EMBL/GenBank/DDBJ whole genome shotgun (WGS) entry which is preliminary data.</text>
</comment>
<dbReference type="RefSeq" id="WP_377393051.1">
    <property type="nucleotide sequence ID" value="NZ_JBHSAN010000035.1"/>
</dbReference>
<evidence type="ECO:0000256" key="1">
    <source>
        <dbReference type="SAM" id="SignalP"/>
    </source>
</evidence>
<evidence type="ECO:0000313" key="3">
    <source>
        <dbReference type="Proteomes" id="UP001597478"/>
    </source>
</evidence>
<keyword evidence="3" id="KW-1185">Reference proteome</keyword>
<keyword evidence="1" id="KW-0732">Signal</keyword>
<organism evidence="2 3">
    <name type="scientific">Prauserella oleivorans</name>
    <dbReference type="NCBI Taxonomy" id="1478153"/>
    <lineage>
        <taxon>Bacteria</taxon>
        <taxon>Bacillati</taxon>
        <taxon>Actinomycetota</taxon>
        <taxon>Actinomycetes</taxon>
        <taxon>Pseudonocardiales</taxon>
        <taxon>Pseudonocardiaceae</taxon>
        <taxon>Prauserella</taxon>
    </lineage>
</organism>
<sequence>MNALRKAVVIAGLAGVAAVLPVAGASAEPAAGPAQVTAMPADVITTCGKGFSGYMRRAGKDALCLKPGTRTWTGFKAFECRGKLTLHFKDGTRINCGGTGVNFPDHGGVVKTVAYA</sequence>
<dbReference type="EMBL" id="JBHUOF010000034">
    <property type="protein sequence ID" value="MFD2801755.1"/>
    <property type="molecule type" value="Genomic_DNA"/>
</dbReference>